<dbReference type="EMBL" id="FNTD01000004">
    <property type="protein sequence ID" value="SEC21967.1"/>
    <property type="molecule type" value="Genomic_DNA"/>
</dbReference>
<evidence type="ECO:0000313" key="1">
    <source>
        <dbReference type="EMBL" id="SEC21967.1"/>
    </source>
</evidence>
<reference evidence="1 2" key="1">
    <citation type="submission" date="2016-10" db="EMBL/GenBank/DDBJ databases">
        <authorList>
            <person name="de Groot N.N."/>
        </authorList>
    </citation>
    <scope>NUCLEOTIDE SEQUENCE [LARGE SCALE GENOMIC DNA]</scope>
    <source>
        <strain evidence="1 2">DSM 40306</strain>
    </source>
</reference>
<evidence type="ECO:0000313" key="2">
    <source>
        <dbReference type="Proteomes" id="UP000182375"/>
    </source>
</evidence>
<accession>A0A1H4QR13</accession>
<dbReference type="STRING" id="67331.SAMN04490357_1473"/>
<dbReference type="Proteomes" id="UP000182375">
    <property type="component" value="Unassembled WGS sequence"/>
</dbReference>
<gene>
    <name evidence="1" type="ORF">SAMN04490357_1473</name>
</gene>
<proteinExistence type="predicted"/>
<sequence length="128" mass="13774">MVEQVREGCTGIAPVDLTLQRACVGSVAIECAGRPGTASRPLWQLTADATVAATLGQYQPLPAAHYPHASIAYGVDDVARLPMKVWLSDNGPGPVTLRVDKISLVAQWHNRREIMFDRILDVPLGSGE</sequence>
<name>A0A1H4QR13_9ACTN</name>
<protein>
    <submittedName>
        <fullName evidence="1">Uncharacterized protein</fullName>
    </submittedName>
</protein>
<organism evidence="1 2">
    <name type="scientific">Streptomyces misionensis</name>
    <dbReference type="NCBI Taxonomy" id="67331"/>
    <lineage>
        <taxon>Bacteria</taxon>
        <taxon>Bacillati</taxon>
        <taxon>Actinomycetota</taxon>
        <taxon>Actinomycetes</taxon>
        <taxon>Kitasatosporales</taxon>
        <taxon>Streptomycetaceae</taxon>
        <taxon>Streptomyces</taxon>
    </lineage>
</organism>
<dbReference type="AlphaFoldDB" id="A0A1H4QR13"/>